<dbReference type="OrthoDB" id="4793776at2759"/>
<dbReference type="RefSeq" id="XP_038739050.1">
    <property type="nucleotide sequence ID" value="XM_038895693.1"/>
</dbReference>
<dbReference type="AlphaFoldDB" id="A0A9P6HT12"/>
<proteinExistence type="predicted"/>
<comment type="caution">
    <text evidence="1">The sequence shown here is derived from an EMBL/GenBank/DDBJ whole genome shotgun (WGS) entry which is preliminary data.</text>
</comment>
<dbReference type="GeneID" id="62168767"/>
<reference evidence="1" key="2">
    <citation type="submission" date="2020-11" db="EMBL/GenBank/DDBJ databases">
        <title>Whole genome sequencing of Colletotrichum sp.</title>
        <authorList>
            <person name="Li H."/>
        </authorList>
    </citation>
    <scope>NUCLEOTIDE SEQUENCE</scope>
    <source>
        <strain evidence="1">CkLH20</strain>
    </source>
</reference>
<dbReference type="Proteomes" id="UP000781932">
    <property type="component" value="Unassembled WGS sequence"/>
</dbReference>
<sequence>MAVITRVADLKAKKSICDDLLSALIERNYPAADAPSITNIRAQLWVKVFANGWTTNSANPAPAPLRKRKIEETALYVGTLNEDVPIKSKGKIVPEYRRARAPVQFKASFAFGGKLDFYWIDDEGQKVPSESVDIEGDMSYEEIKGMVANYYDQNEMERVGEWNWAKAVHWARARITTIAVRTTSGVGVIGRPQPVPDVQEDVSELQQVRLVEQYLKEQDEQEETA</sequence>
<organism evidence="1 2">
    <name type="scientific">Colletotrichum karsti</name>
    <dbReference type="NCBI Taxonomy" id="1095194"/>
    <lineage>
        <taxon>Eukaryota</taxon>
        <taxon>Fungi</taxon>
        <taxon>Dikarya</taxon>
        <taxon>Ascomycota</taxon>
        <taxon>Pezizomycotina</taxon>
        <taxon>Sordariomycetes</taxon>
        <taxon>Hypocreomycetidae</taxon>
        <taxon>Glomerellales</taxon>
        <taxon>Glomerellaceae</taxon>
        <taxon>Colletotrichum</taxon>
        <taxon>Colletotrichum boninense species complex</taxon>
    </lineage>
</organism>
<dbReference type="EMBL" id="JAATWM020000068">
    <property type="protein sequence ID" value="KAF9869589.1"/>
    <property type="molecule type" value="Genomic_DNA"/>
</dbReference>
<protein>
    <submittedName>
        <fullName evidence="1">Uncharacterized protein</fullName>
    </submittedName>
</protein>
<gene>
    <name evidence="1" type="ORF">CkaCkLH20_12982</name>
</gene>
<reference evidence="1" key="1">
    <citation type="submission" date="2020-03" db="EMBL/GenBank/DDBJ databases">
        <authorList>
            <person name="He L."/>
        </authorList>
    </citation>
    <scope>NUCLEOTIDE SEQUENCE</scope>
    <source>
        <strain evidence="1">CkLH20</strain>
    </source>
</reference>
<evidence type="ECO:0000313" key="1">
    <source>
        <dbReference type="EMBL" id="KAF9869589.1"/>
    </source>
</evidence>
<evidence type="ECO:0000313" key="2">
    <source>
        <dbReference type="Proteomes" id="UP000781932"/>
    </source>
</evidence>
<accession>A0A9P6HT12</accession>
<name>A0A9P6HT12_9PEZI</name>
<keyword evidence="2" id="KW-1185">Reference proteome</keyword>